<proteinExistence type="predicted"/>
<keyword evidence="3" id="KW-1185">Reference proteome</keyword>
<evidence type="ECO:0000256" key="1">
    <source>
        <dbReference type="SAM" id="Phobius"/>
    </source>
</evidence>
<accession>A0ABQ9HSX3</accession>
<protein>
    <submittedName>
        <fullName evidence="2">Uncharacterized protein</fullName>
    </submittedName>
</protein>
<organism evidence="2 3">
    <name type="scientific">Dryococelus australis</name>
    <dbReference type="NCBI Taxonomy" id="614101"/>
    <lineage>
        <taxon>Eukaryota</taxon>
        <taxon>Metazoa</taxon>
        <taxon>Ecdysozoa</taxon>
        <taxon>Arthropoda</taxon>
        <taxon>Hexapoda</taxon>
        <taxon>Insecta</taxon>
        <taxon>Pterygota</taxon>
        <taxon>Neoptera</taxon>
        <taxon>Polyneoptera</taxon>
        <taxon>Phasmatodea</taxon>
        <taxon>Verophasmatodea</taxon>
        <taxon>Anareolatae</taxon>
        <taxon>Phasmatidae</taxon>
        <taxon>Eurycanthinae</taxon>
        <taxon>Dryococelus</taxon>
    </lineage>
</organism>
<feature type="transmembrane region" description="Helical" evidence="1">
    <location>
        <begin position="129"/>
        <end position="150"/>
    </location>
</feature>
<dbReference type="Proteomes" id="UP001159363">
    <property type="component" value="Chromosome X"/>
</dbReference>
<name>A0ABQ9HSX3_9NEOP</name>
<keyword evidence="1" id="KW-0472">Membrane</keyword>
<gene>
    <name evidence="2" type="ORF">PR048_013705</name>
</gene>
<comment type="caution">
    <text evidence="2">The sequence shown here is derived from an EMBL/GenBank/DDBJ whole genome shotgun (WGS) entry which is preliminary data.</text>
</comment>
<keyword evidence="1" id="KW-0812">Transmembrane</keyword>
<reference evidence="2 3" key="1">
    <citation type="submission" date="2023-02" db="EMBL/GenBank/DDBJ databases">
        <title>LHISI_Scaffold_Assembly.</title>
        <authorList>
            <person name="Stuart O.P."/>
            <person name="Cleave R."/>
            <person name="Magrath M.J.L."/>
            <person name="Mikheyev A.S."/>
        </authorList>
    </citation>
    <scope>NUCLEOTIDE SEQUENCE [LARGE SCALE GENOMIC DNA]</scope>
    <source>
        <strain evidence="2">Daus_M_001</strain>
        <tissue evidence="2">Leg muscle</tissue>
    </source>
</reference>
<dbReference type="EMBL" id="JARBHB010000004">
    <property type="protein sequence ID" value="KAJ8887490.1"/>
    <property type="molecule type" value="Genomic_DNA"/>
</dbReference>
<evidence type="ECO:0000313" key="3">
    <source>
        <dbReference type="Proteomes" id="UP001159363"/>
    </source>
</evidence>
<keyword evidence="1" id="KW-1133">Transmembrane helix</keyword>
<sequence length="378" mass="42822">MGTKPTVLRVENLEGCVMLSNKHAKMTSQPAERRVAVKGTNRNKVCRLRVSVQHSKEAFFKLSNWKVLSFAVERRALDEAIKVKSLWSSAFCANSSPDRKYLETMSNSLEVFVYWSYSGLCCQRVAACLSVMAIFATLLGIDAFCSMWFLRTLSPLQDLLNSVLQKRTMVAEHLVRSPPTKVIKVQSLAESNQIFACVTRAGRCRWLAVFLGELTFPQPFIPALLHTHLNHPHPYYRGNIATAFKGLGKPPLSIAYIISQGQEREHLRYETFEFKESLLAVQKRQNMLKCTEVGTNITRTKKHFSREIMHQAALATQRKFARTAAEENVILRKVEVPRKQHDSTPFSYAPMILTDNHGSRLLEGQSGLAPKILKKQAK</sequence>
<evidence type="ECO:0000313" key="2">
    <source>
        <dbReference type="EMBL" id="KAJ8887490.1"/>
    </source>
</evidence>